<reference evidence="3" key="2">
    <citation type="submission" date="2021-03" db="EMBL/GenBank/DDBJ databases">
        <authorList>
            <person name="Zhang Y."/>
            <person name="Zhang G.-Q."/>
            <person name="Huang T."/>
            <person name="Niu S.-C."/>
            <person name="Liu Z.-J."/>
        </authorList>
    </citation>
    <scope>NUCLEOTIDE SEQUENCE</scope>
    <source>
        <strain evidence="3">Lindl</strain>
        <tissue evidence="3">Fresh leaves</tissue>
    </source>
</reference>
<evidence type="ECO:0000313" key="5">
    <source>
        <dbReference type="Proteomes" id="UP000775213"/>
    </source>
</evidence>
<dbReference type="SUPFAM" id="SSF50685">
    <property type="entry name" value="Barwin-like endoglucanases"/>
    <property type="match status" value="1"/>
</dbReference>
<dbReference type="PANTHER" id="PTHR47295:SF2">
    <property type="entry name" value="EG45-LIKE DOMAIN CONTAINING PROTEIN 1-RELATED"/>
    <property type="match status" value="1"/>
</dbReference>
<sequence>MDQKRVVIIVVAAAMLCSLSLTFAAETMASFTQQPYVPSACFDGTDKGTLIAGFGNSVWNRELCGQKLKVTCIDENSQKCKSSSVIVTLVDNCEDCVDSITLSEEAFDVIANKDAGSVKVEYVP</sequence>
<name>A0AAV7GRR9_DENCH</name>
<dbReference type="EMBL" id="JAGFBR010000012">
    <property type="protein sequence ID" value="KAH0458234.1"/>
    <property type="molecule type" value="Genomic_DNA"/>
</dbReference>
<gene>
    <name evidence="3" type="ORF">IEQ34_013450</name>
    <name evidence="4" type="ORF">IEQ34_013549</name>
</gene>
<accession>A0AAV7GRR9</accession>
<keyword evidence="1" id="KW-0732">Signal</keyword>
<dbReference type="InterPro" id="IPR009009">
    <property type="entry name" value="RlpA-like_DPBB"/>
</dbReference>
<feature type="signal peptide" evidence="1">
    <location>
        <begin position="1"/>
        <end position="24"/>
    </location>
</feature>
<dbReference type="GO" id="GO:0048046">
    <property type="term" value="C:apoplast"/>
    <property type="evidence" value="ECO:0007669"/>
    <property type="project" value="InterPro"/>
</dbReference>
<proteinExistence type="predicted"/>
<evidence type="ECO:0000256" key="1">
    <source>
        <dbReference type="SAM" id="SignalP"/>
    </source>
</evidence>
<dbReference type="InterPro" id="IPR036908">
    <property type="entry name" value="RlpA-like_sf"/>
</dbReference>
<dbReference type="GO" id="GO:0009627">
    <property type="term" value="P:systemic acquired resistance"/>
    <property type="evidence" value="ECO:0007669"/>
    <property type="project" value="InterPro"/>
</dbReference>
<organism evidence="3 5">
    <name type="scientific">Dendrobium chrysotoxum</name>
    <name type="common">Orchid</name>
    <dbReference type="NCBI Taxonomy" id="161865"/>
    <lineage>
        <taxon>Eukaryota</taxon>
        <taxon>Viridiplantae</taxon>
        <taxon>Streptophyta</taxon>
        <taxon>Embryophyta</taxon>
        <taxon>Tracheophyta</taxon>
        <taxon>Spermatophyta</taxon>
        <taxon>Magnoliopsida</taxon>
        <taxon>Liliopsida</taxon>
        <taxon>Asparagales</taxon>
        <taxon>Orchidaceae</taxon>
        <taxon>Epidendroideae</taxon>
        <taxon>Malaxideae</taxon>
        <taxon>Dendrobiinae</taxon>
        <taxon>Dendrobium</taxon>
    </lineage>
</organism>
<evidence type="ECO:0000313" key="4">
    <source>
        <dbReference type="EMBL" id="KAH0458234.1"/>
    </source>
</evidence>
<dbReference type="Proteomes" id="UP000775213">
    <property type="component" value="Unassembled WGS sequence"/>
</dbReference>
<protein>
    <recommendedName>
        <fullName evidence="2">Expansin-like EG45 domain-containing protein</fullName>
    </recommendedName>
</protein>
<evidence type="ECO:0000259" key="2">
    <source>
        <dbReference type="PROSITE" id="PS50842"/>
    </source>
</evidence>
<dbReference type="InterPro" id="IPR044206">
    <property type="entry name" value="EGC1/2"/>
</dbReference>
<comment type="caution">
    <text evidence="3">The sequence shown here is derived from an EMBL/GenBank/DDBJ whole genome shotgun (WGS) entry which is preliminary data.</text>
</comment>
<dbReference type="Gene3D" id="2.40.40.10">
    <property type="entry name" value="RlpA-like domain"/>
    <property type="match status" value="1"/>
</dbReference>
<dbReference type="PROSITE" id="PS50842">
    <property type="entry name" value="EXPANSIN_EG45"/>
    <property type="match status" value="1"/>
</dbReference>
<dbReference type="Pfam" id="PF03330">
    <property type="entry name" value="DPBB_1"/>
    <property type="match status" value="1"/>
</dbReference>
<reference evidence="3 5" key="1">
    <citation type="journal article" date="2021" name="Hortic Res">
        <title>Chromosome-scale assembly of the Dendrobium chrysotoxum genome enhances the understanding of orchid evolution.</title>
        <authorList>
            <person name="Zhang Y."/>
            <person name="Zhang G.Q."/>
            <person name="Zhang D."/>
            <person name="Liu X.D."/>
            <person name="Xu X.Y."/>
            <person name="Sun W.H."/>
            <person name="Yu X."/>
            <person name="Zhu X."/>
            <person name="Wang Z.W."/>
            <person name="Zhao X."/>
            <person name="Zhong W.Y."/>
            <person name="Chen H."/>
            <person name="Yin W.L."/>
            <person name="Huang T."/>
            <person name="Niu S.C."/>
            <person name="Liu Z.J."/>
        </authorList>
    </citation>
    <scope>NUCLEOTIDE SEQUENCE [LARGE SCALE GENOMIC DNA]</scope>
    <source>
        <strain evidence="3">Lindl</strain>
    </source>
</reference>
<dbReference type="AlphaFoldDB" id="A0AAV7GRR9"/>
<keyword evidence="5" id="KW-1185">Reference proteome</keyword>
<dbReference type="PANTHER" id="PTHR47295">
    <property type="entry name" value="EG45-LIKE DOMAIN CONTAINING PROTEIN 1-RELATED"/>
    <property type="match status" value="1"/>
</dbReference>
<feature type="chain" id="PRO_5044715923" description="Expansin-like EG45 domain-containing protein" evidence="1">
    <location>
        <begin position="25"/>
        <end position="124"/>
    </location>
</feature>
<feature type="domain" description="Expansin-like EG45" evidence="2">
    <location>
        <begin position="64"/>
        <end position="124"/>
    </location>
</feature>
<dbReference type="CDD" id="cd22269">
    <property type="entry name" value="DPBB_EG45-like"/>
    <property type="match status" value="1"/>
</dbReference>
<evidence type="ECO:0000313" key="3">
    <source>
        <dbReference type="EMBL" id="KAH0458135.1"/>
    </source>
</evidence>
<dbReference type="EMBL" id="JAGFBR010000012">
    <property type="protein sequence ID" value="KAH0458135.1"/>
    <property type="molecule type" value="Genomic_DNA"/>
</dbReference>
<dbReference type="InterPro" id="IPR007112">
    <property type="entry name" value="Expansin/allergen_DPBB_dom"/>
</dbReference>